<dbReference type="Pfam" id="PF01395">
    <property type="entry name" value="PBP_GOBP"/>
    <property type="match status" value="1"/>
</dbReference>
<dbReference type="Proteomes" id="UP001562425">
    <property type="component" value="Unassembled WGS sequence"/>
</dbReference>
<evidence type="ECO:0000256" key="3">
    <source>
        <dbReference type="ARBA" id="ARBA00022525"/>
    </source>
</evidence>
<dbReference type="Gene3D" id="1.10.238.20">
    <property type="entry name" value="Pheromone/general odorant binding protein domain"/>
    <property type="match status" value="1"/>
</dbReference>
<evidence type="ECO:0000313" key="5">
    <source>
        <dbReference type="Proteomes" id="UP001562425"/>
    </source>
</evidence>
<sequence length="117" mass="13339">METINGFAKDCFKELNIPSDSNLLARALKTKLTTFSDQDIEFFACMGRKLGALDAEGVYHSQPIEDFFLQSGSTFNKQEMIDVVEICIGQQVRGTPYKDNVAKFNKCFYENKKFDLM</sequence>
<comment type="caution">
    <text evidence="4">The sequence shown here is derived from an EMBL/GenBank/DDBJ whole genome shotgun (WGS) entry which is preliminary data.</text>
</comment>
<comment type="subcellular location">
    <subcellularLocation>
        <location evidence="1">Secreted</location>
    </subcellularLocation>
</comment>
<comment type="similarity">
    <text evidence="2">Belongs to the PBP/GOBP family.</text>
</comment>
<name>A0ABD1CRV5_CULPP</name>
<evidence type="ECO:0000313" key="4">
    <source>
        <dbReference type="EMBL" id="KAL1379154.1"/>
    </source>
</evidence>
<dbReference type="AlphaFoldDB" id="A0ABD1CRV5"/>
<dbReference type="GO" id="GO:0005576">
    <property type="term" value="C:extracellular region"/>
    <property type="evidence" value="ECO:0007669"/>
    <property type="project" value="UniProtKB-SubCell"/>
</dbReference>
<organism evidence="4 5">
    <name type="scientific">Culex pipiens pipiens</name>
    <name type="common">Northern house mosquito</name>
    <dbReference type="NCBI Taxonomy" id="38569"/>
    <lineage>
        <taxon>Eukaryota</taxon>
        <taxon>Metazoa</taxon>
        <taxon>Ecdysozoa</taxon>
        <taxon>Arthropoda</taxon>
        <taxon>Hexapoda</taxon>
        <taxon>Insecta</taxon>
        <taxon>Pterygota</taxon>
        <taxon>Neoptera</taxon>
        <taxon>Endopterygota</taxon>
        <taxon>Diptera</taxon>
        <taxon>Nematocera</taxon>
        <taxon>Culicoidea</taxon>
        <taxon>Culicidae</taxon>
        <taxon>Culicinae</taxon>
        <taxon>Culicini</taxon>
        <taxon>Culex</taxon>
        <taxon>Culex</taxon>
    </lineage>
</organism>
<evidence type="ECO:0000256" key="2">
    <source>
        <dbReference type="ARBA" id="ARBA00008098"/>
    </source>
</evidence>
<accession>A0ABD1CRV5</accession>
<dbReference type="CDD" id="cd23992">
    <property type="entry name" value="PBP_GOBP"/>
    <property type="match status" value="1"/>
</dbReference>
<keyword evidence="5" id="KW-1185">Reference proteome</keyword>
<dbReference type="SUPFAM" id="SSF47565">
    <property type="entry name" value="Insect pheromone/odorant-binding proteins"/>
    <property type="match status" value="1"/>
</dbReference>
<keyword evidence="3" id="KW-0964">Secreted</keyword>
<protein>
    <recommendedName>
        <fullName evidence="6">Odorant binding protein</fullName>
    </recommendedName>
</protein>
<evidence type="ECO:0000256" key="1">
    <source>
        <dbReference type="ARBA" id="ARBA00004613"/>
    </source>
</evidence>
<evidence type="ECO:0008006" key="6">
    <source>
        <dbReference type="Google" id="ProtNLM"/>
    </source>
</evidence>
<dbReference type="InterPro" id="IPR006170">
    <property type="entry name" value="PBP/GOBP"/>
</dbReference>
<dbReference type="InterPro" id="IPR036728">
    <property type="entry name" value="PBP_GOBP_sf"/>
</dbReference>
<gene>
    <name evidence="4" type="ORF">pipiens_015105</name>
</gene>
<proteinExistence type="inferred from homology"/>
<dbReference type="EMBL" id="JBEHCU010009846">
    <property type="protein sequence ID" value="KAL1379154.1"/>
    <property type="molecule type" value="Genomic_DNA"/>
</dbReference>
<reference evidence="4 5" key="1">
    <citation type="submission" date="2024-05" db="EMBL/GenBank/DDBJ databases">
        <title>Culex pipiens pipiens assembly and annotation.</title>
        <authorList>
            <person name="Alout H."/>
            <person name="Durand T."/>
        </authorList>
    </citation>
    <scope>NUCLEOTIDE SEQUENCE [LARGE SCALE GENOMIC DNA]</scope>
    <source>
        <strain evidence="4">HA-2024</strain>
        <tissue evidence="4">Whole body</tissue>
    </source>
</reference>